<evidence type="ECO:0000256" key="1">
    <source>
        <dbReference type="SAM" id="Phobius"/>
    </source>
</evidence>
<dbReference type="GO" id="GO:0005886">
    <property type="term" value="C:plasma membrane"/>
    <property type="evidence" value="ECO:0007669"/>
    <property type="project" value="TreeGrafter"/>
</dbReference>
<evidence type="ECO:0000259" key="2">
    <source>
        <dbReference type="Pfam" id="PF13906"/>
    </source>
</evidence>
<proteinExistence type="predicted"/>
<name>T1GT74_MEGSC</name>
<dbReference type="AlphaFoldDB" id="T1GT74"/>
<evidence type="ECO:0000313" key="3">
    <source>
        <dbReference type="EnsemblMetazoa" id="MESCA006897-PA"/>
    </source>
</evidence>
<evidence type="ECO:0000313" key="4">
    <source>
        <dbReference type="Proteomes" id="UP000015102"/>
    </source>
</evidence>
<organism evidence="3 4">
    <name type="scientific">Megaselia scalaris</name>
    <name type="common">Humpbacked fly</name>
    <name type="synonym">Phora scalaris</name>
    <dbReference type="NCBI Taxonomy" id="36166"/>
    <lineage>
        <taxon>Eukaryota</taxon>
        <taxon>Metazoa</taxon>
        <taxon>Ecdysozoa</taxon>
        <taxon>Arthropoda</taxon>
        <taxon>Hexapoda</taxon>
        <taxon>Insecta</taxon>
        <taxon>Pterygota</taxon>
        <taxon>Neoptera</taxon>
        <taxon>Endopterygota</taxon>
        <taxon>Diptera</taxon>
        <taxon>Brachycera</taxon>
        <taxon>Muscomorpha</taxon>
        <taxon>Platypezoidea</taxon>
        <taxon>Phoridae</taxon>
        <taxon>Megaseliini</taxon>
        <taxon>Megaselia</taxon>
    </lineage>
</organism>
<dbReference type="PANTHER" id="PTHR43243">
    <property type="entry name" value="INNER MEMBRANE TRANSPORTER YGJI-RELATED"/>
    <property type="match status" value="1"/>
</dbReference>
<protein>
    <recommendedName>
        <fullName evidence="2">Cationic amino acid transporter C-terminal domain-containing protein</fullName>
    </recommendedName>
</protein>
<dbReference type="EMBL" id="CAQQ02180373">
    <property type="status" value="NOT_ANNOTATED_CDS"/>
    <property type="molecule type" value="Genomic_DNA"/>
</dbReference>
<dbReference type="Pfam" id="PF13906">
    <property type="entry name" value="AA_permease_C"/>
    <property type="match status" value="1"/>
</dbReference>
<dbReference type="EnsemblMetazoa" id="MESCA006897-RA">
    <property type="protein sequence ID" value="MESCA006897-PA"/>
    <property type="gene ID" value="MESCA006897"/>
</dbReference>
<sequence>MRFLDFTETTGIILLSIFGALMILVVFIIVLQPVSTVDLTFKVPLVPFIPCLSVLVNLYLMFQLDGPTWIRFLIWVAIGYAIYFIYGIRKSEEGSIQKQNLIASINVKEIEANNGNSGIVNNGFVESDKM</sequence>
<dbReference type="HOGENOM" id="CLU_1940521_0_0_1"/>
<reference evidence="3" key="2">
    <citation type="submission" date="2015-06" db="UniProtKB">
        <authorList>
            <consortium name="EnsemblMetazoa"/>
        </authorList>
    </citation>
    <scope>IDENTIFICATION</scope>
</reference>
<dbReference type="PANTHER" id="PTHR43243:SF95">
    <property type="entry name" value="LD37241P"/>
    <property type="match status" value="1"/>
</dbReference>
<keyword evidence="1" id="KW-1133">Transmembrane helix</keyword>
<reference evidence="4" key="1">
    <citation type="submission" date="2013-02" db="EMBL/GenBank/DDBJ databases">
        <authorList>
            <person name="Hughes D."/>
        </authorList>
    </citation>
    <scope>NUCLEOTIDE SEQUENCE</scope>
    <source>
        <strain>Durham</strain>
        <strain evidence="4">NC isolate 2 -- Noor lab</strain>
    </source>
</reference>
<keyword evidence="1" id="KW-0472">Membrane</keyword>
<dbReference type="GO" id="GO:0015189">
    <property type="term" value="F:L-lysine transmembrane transporter activity"/>
    <property type="evidence" value="ECO:0007669"/>
    <property type="project" value="TreeGrafter"/>
</dbReference>
<dbReference type="InterPro" id="IPR029485">
    <property type="entry name" value="CAT_C"/>
</dbReference>
<dbReference type="Proteomes" id="UP000015102">
    <property type="component" value="Unassembled WGS sequence"/>
</dbReference>
<dbReference type="GO" id="GO:0000064">
    <property type="term" value="F:L-ornithine transmembrane transporter activity"/>
    <property type="evidence" value="ECO:0007669"/>
    <property type="project" value="TreeGrafter"/>
</dbReference>
<dbReference type="Gene3D" id="1.20.1740.10">
    <property type="entry name" value="Amino acid/polyamine transporter I"/>
    <property type="match status" value="1"/>
</dbReference>
<feature type="transmembrane region" description="Helical" evidence="1">
    <location>
        <begin position="12"/>
        <end position="31"/>
    </location>
</feature>
<keyword evidence="1" id="KW-0812">Transmembrane</keyword>
<dbReference type="GO" id="GO:0097638">
    <property type="term" value="P:L-arginine import across plasma membrane"/>
    <property type="evidence" value="ECO:0007669"/>
    <property type="project" value="TreeGrafter"/>
</dbReference>
<keyword evidence="4" id="KW-1185">Reference proteome</keyword>
<dbReference type="GO" id="GO:0061459">
    <property type="term" value="F:L-arginine transmembrane transporter activity"/>
    <property type="evidence" value="ECO:0007669"/>
    <property type="project" value="TreeGrafter"/>
</dbReference>
<dbReference type="STRING" id="36166.T1GT74"/>
<accession>T1GT74</accession>
<feature type="transmembrane region" description="Helical" evidence="1">
    <location>
        <begin position="68"/>
        <end position="88"/>
    </location>
</feature>
<feature type="domain" description="Cationic amino acid transporter C-terminal" evidence="2">
    <location>
        <begin position="41"/>
        <end position="91"/>
    </location>
</feature>
<dbReference type="OMA" id="YAIYFIY"/>